<dbReference type="RefSeq" id="WP_169452585.1">
    <property type="nucleotide sequence ID" value="NZ_CP051774.1"/>
</dbReference>
<evidence type="ECO:0000313" key="3">
    <source>
        <dbReference type="EMBL" id="QJE94364.1"/>
    </source>
</evidence>
<accession>A0A858RCN2</accession>
<organism evidence="3 4">
    <name type="scientific">Luteolibacter luteus</name>
    <dbReference type="NCBI Taxonomy" id="2728835"/>
    <lineage>
        <taxon>Bacteria</taxon>
        <taxon>Pseudomonadati</taxon>
        <taxon>Verrucomicrobiota</taxon>
        <taxon>Verrucomicrobiia</taxon>
        <taxon>Verrucomicrobiales</taxon>
        <taxon>Verrucomicrobiaceae</taxon>
        <taxon>Luteolibacter</taxon>
    </lineage>
</organism>
<dbReference type="AlphaFoldDB" id="A0A858RCN2"/>
<proteinExistence type="predicted"/>
<sequence length="273" mass="31779">MKPVLAIASLLLCVFIVDSSGQGWRGGRNRRGDRPDRGLGDRNGVERWQNDPRFPEDTFRFVRLRPENHYKWATDYPDSDLNFSFRLQQMTAIRVNPDPIVLPILDPELKKYPFLYTIETGSLDLSEEETKVLREHLLNGGFLMIDDFWGEYEWENTRDQMQKVFPDLPIKELELDHPIFSTVFPLKVKPQIPAIDVALRGRYTGVFWEQGAEGAHFHGIFDQKGRLMVIICQNTDLGDGWEREGEDPYYFTEFSEKLAYPMGINIIVYSMTH</sequence>
<dbReference type="Pfam" id="PF13709">
    <property type="entry name" value="DUF4159"/>
    <property type="match status" value="1"/>
</dbReference>
<protein>
    <submittedName>
        <fullName evidence="3">DUF4159 domain-containing protein</fullName>
    </submittedName>
</protein>
<feature type="domain" description="DUF4159" evidence="2">
    <location>
        <begin position="61"/>
        <end position="271"/>
    </location>
</feature>
<feature type="compositionally biased region" description="Basic and acidic residues" evidence="1">
    <location>
        <begin position="30"/>
        <end position="45"/>
    </location>
</feature>
<keyword evidence="4" id="KW-1185">Reference proteome</keyword>
<evidence type="ECO:0000256" key="1">
    <source>
        <dbReference type="SAM" id="MobiDB-lite"/>
    </source>
</evidence>
<dbReference type="Proteomes" id="UP000501812">
    <property type="component" value="Chromosome"/>
</dbReference>
<dbReference type="KEGG" id="luo:HHL09_00705"/>
<evidence type="ECO:0000313" key="4">
    <source>
        <dbReference type="Proteomes" id="UP000501812"/>
    </source>
</evidence>
<reference evidence="3 4" key="1">
    <citation type="submission" date="2020-04" db="EMBL/GenBank/DDBJ databases">
        <title>Luteolibacter sp. G-1-1-1 isolated from soil.</title>
        <authorList>
            <person name="Dahal R.H."/>
        </authorList>
    </citation>
    <scope>NUCLEOTIDE SEQUENCE [LARGE SCALE GENOMIC DNA]</scope>
    <source>
        <strain evidence="3 4">G-1-1-1</strain>
    </source>
</reference>
<dbReference type="EMBL" id="CP051774">
    <property type="protein sequence ID" value="QJE94364.1"/>
    <property type="molecule type" value="Genomic_DNA"/>
</dbReference>
<gene>
    <name evidence="3" type="ORF">HHL09_00705</name>
</gene>
<dbReference type="InterPro" id="IPR025297">
    <property type="entry name" value="DUF4159"/>
</dbReference>
<feature type="region of interest" description="Disordered" evidence="1">
    <location>
        <begin position="23"/>
        <end position="45"/>
    </location>
</feature>
<dbReference type="Gene3D" id="3.40.50.12140">
    <property type="entry name" value="Domain of unknown function DUF4159"/>
    <property type="match status" value="1"/>
</dbReference>
<evidence type="ECO:0000259" key="2">
    <source>
        <dbReference type="Pfam" id="PF13709"/>
    </source>
</evidence>
<name>A0A858RCN2_9BACT</name>